<dbReference type="InterPro" id="IPR032675">
    <property type="entry name" value="LRR_dom_sf"/>
</dbReference>
<dbReference type="OrthoDB" id="1304049at2759"/>
<dbReference type="Pfam" id="PF23622">
    <property type="entry name" value="LRR_At1g61320_AtMIF1"/>
    <property type="match status" value="2"/>
</dbReference>
<feature type="domain" description="At1g61320/AtMIF1 LRR" evidence="1">
    <location>
        <begin position="246"/>
        <end position="340"/>
    </location>
</feature>
<dbReference type="AlphaFoldDB" id="A0A1S3X321"/>
<dbReference type="SUPFAM" id="SSF81383">
    <property type="entry name" value="F-box domain"/>
    <property type="match status" value="1"/>
</dbReference>
<reference evidence="3" key="2">
    <citation type="submission" date="2025-08" db="UniProtKB">
        <authorList>
            <consortium name="RefSeq"/>
        </authorList>
    </citation>
    <scope>IDENTIFICATION</scope>
    <source>
        <tissue evidence="3">Leaf</tissue>
    </source>
</reference>
<dbReference type="InterPro" id="IPR053772">
    <property type="entry name" value="At1g61320/At1g61330-like"/>
</dbReference>
<name>A0A1S3X321_TOBAC</name>
<dbReference type="InterPro" id="IPR036047">
    <property type="entry name" value="F-box-like_dom_sf"/>
</dbReference>
<dbReference type="Gene3D" id="3.80.10.10">
    <property type="entry name" value="Ribonuclease Inhibitor"/>
    <property type="match status" value="1"/>
</dbReference>
<dbReference type="InterPro" id="IPR055357">
    <property type="entry name" value="LRR_At1g61320_AtMIF1"/>
</dbReference>
<proteinExistence type="predicted"/>
<evidence type="ECO:0000313" key="3">
    <source>
        <dbReference type="RefSeq" id="XP_016434093.1"/>
    </source>
</evidence>
<gene>
    <name evidence="3" type="primary">LOC107760539</name>
</gene>
<dbReference type="PANTHER" id="PTHR34145">
    <property type="entry name" value="OS02G0105600 PROTEIN"/>
    <property type="match status" value="1"/>
</dbReference>
<evidence type="ECO:0000313" key="2">
    <source>
        <dbReference type="Proteomes" id="UP000790787"/>
    </source>
</evidence>
<reference evidence="2" key="1">
    <citation type="journal article" date="2014" name="Nat. Commun.">
        <title>The tobacco genome sequence and its comparison with those of tomato and potato.</title>
        <authorList>
            <person name="Sierro N."/>
            <person name="Battey J.N."/>
            <person name="Ouadi S."/>
            <person name="Bakaher N."/>
            <person name="Bovet L."/>
            <person name="Willig A."/>
            <person name="Goepfert S."/>
            <person name="Peitsch M.C."/>
            <person name="Ivanov N.V."/>
        </authorList>
    </citation>
    <scope>NUCLEOTIDE SEQUENCE [LARGE SCALE GENOMIC DNA]</scope>
</reference>
<feature type="domain" description="At1g61320/AtMIF1 LRR" evidence="1">
    <location>
        <begin position="102"/>
        <end position="225"/>
    </location>
</feature>
<dbReference type="GeneID" id="107760539"/>
<dbReference type="RefSeq" id="XP_016434093.1">
    <property type="nucleotide sequence ID" value="XM_016578607.1"/>
</dbReference>
<dbReference type="Proteomes" id="UP000790787">
    <property type="component" value="Chromosome 4"/>
</dbReference>
<sequence length="502" mass="58475">MEETTDVKDRITELPENVIYHIIRQVGRCNLKEAARTCVLSKTWNRLWTLRPDLMFDQCSHSSFRSLEKFVKFVDDSLEPYVKEKLSIDSFILRQLRHPELASHLDRWTNMAIKHNVRELEIDMGALYYNVPDTIYAGKTLTKLWLWMCNFEKDNSTSTTNKLQRLISTCPFIRDLKLDRCRGIQNLHVFGLVNLENLELSECEGLEKLQIQAPNLRKFVYVGVPLYKQQKKREVELLPCKIDILDGYKTLEILSLEASTMTDQQFEHQCSKFSALKELELRRCYTMKNIVIASEKLKIFSLSHWMNLEQVKMLTPNLMEFNFVGCKMPFSTMNPYSLEEADLDFQPPTLSKSYFGDVDTFWYNNLQDFVKKFNYSKGLILVIHCEKNKSILIYEDAREVLVPPVRELQLLITPMKTPTHLELLVDDLMSWDPNIISIVPCTDSKILQALRQNVTGNVEKENGEPNKVRIFKGAAAVEGTSNLYTWLKSTSLIEKITTFMFK</sequence>
<protein>
    <submittedName>
        <fullName evidence="3">FBD-associated F-box protein At5g56560</fullName>
    </submittedName>
</protein>
<organism evidence="2 3">
    <name type="scientific">Nicotiana tabacum</name>
    <name type="common">Common tobacco</name>
    <dbReference type="NCBI Taxonomy" id="4097"/>
    <lineage>
        <taxon>Eukaryota</taxon>
        <taxon>Viridiplantae</taxon>
        <taxon>Streptophyta</taxon>
        <taxon>Embryophyta</taxon>
        <taxon>Tracheophyta</taxon>
        <taxon>Spermatophyta</taxon>
        <taxon>Magnoliopsida</taxon>
        <taxon>eudicotyledons</taxon>
        <taxon>Gunneridae</taxon>
        <taxon>Pentapetalae</taxon>
        <taxon>asterids</taxon>
        <taxon>lamiids</taxon>
        <taxon>Solanales</taxon>
        <taxon>Solanaceae</taxon>
        <taxon>Nicotianoideae</taxon>
        <taxon>Nicotianeae</taxon>
        <taxon>Nicotiana</taxon>
    </lineage>
</organism>
<dbReference type="KEGG" id="nta:107760539"/>
<accession>A0A1S3X321</accession>
<evidence type="ECO:0000259" key="1">
    <source>
        <dbReference type="Pfam" id="PF23622"/>
    </source>
</evidence>
<dbReference type="PaxDb" id="4097-A0A1S3X321"/>
<dbReference type="SUPFAM" id="SSF52047">
    <property type="entry name" value="RNI-like"/>
    <property type="match status" value="1"/>
</dbReference>
<keyword evidence="2" id="KW-1185">Reference proteome</keyword>